<dbReference type="AlphaFoldDB" id="A0A837HMI4"/>
<organism evidence="3 4">
    <name type="scientific">Candidatus Nomurabacteria bacterium GW2011_GWD2_39_12</name>
    <dbReference type="NCBI Taxonomy" id="1618759"/>
    <lineage>
        <taxon>Bacteria</taxon>
        <taxon>Candidatus Nomuraibacteriota</taxon>
    </lineage>
</organism>
<dbReference type="InterPro" id="IPR007712">
    <property type="entry name" value="RelE/ParE_toxin"/>
</dbReference>
<reference evidence="3 4" key="1">
    <citation type="journal article" date="2015" name="Nature">
        <title>rRNA introns, odd ribosomes, and small enigmatic genomes across a large radiation of phyla.</title>
        <authorList>
            <person name="Brown C.T."/>
            <person name="Hug L.A."/>
            <person name="Thomas B.C."/>
            <person name="Sharon I."/>
            <person name="Castelle C.J."/>
            <person name="Singh A."/>
            <person name="Wilkins M.J."/>
            <person name="Williams K.H."/>
            <person name="Banfield J.F."/>
        </authorList>
    </citation>
    <scope>NUCLEOTIDE SEQUENCE [LARGE SCALE GENOMIC DNA]</scope>
</reference>
<comment type="similarity">
    <text evidence="1">Belongs to the RelE toxin family.</text>
</comment>
<sequence>MGYEILYVGKVVKNDIPKISGSYKSRIKQAIETKLVTEPDLYGKPLRKSLKGYFKLRVGDYRIIFRIENNKVKIFAIAHRRVVYEIIGGRV</sequence>
<evidence type="ECO:0000256" key="2">
    <source>
        <dbReference type="ARBA" id="ARBA00022649"/>
    </source>
</evidence>
<dbReference type="SUPFAM" id="SSF143011">
    <property type="entry name" value="RelE-like"/>
    <property type="match status" value="1"/>
</dbReference>
<dbReference type="Pfam" id="PF05016">
    <property type="entry name" value="ParE_toxin"/>
    <property type="match status" value="1"/>
</dbReference>
<name>A0A837HMI4_9BACT</name>
<evidence type="ECO:0000256" key="1">
    <source>
        <dbReference type="ARBA" id="ARBA00006226"/>
    </source>
</evidence>
<proteinExistence type="inferred from homology"/>
<protein>
    <submittedName>
        <fullName evidence="3">Toxin, RelE family</fullName>
    </submittedName>
</protein>
<dbReference type="PANTHER" id="PTHR35601">
    <property type="entry name" value="TOXIN RELE"/>
    <property type="match status" value="1"/>
</dbReference>
<evidence type="ECO:0000313" key="4">
    <source>
        <dbReference type="Proteomes" id="UP000033998"/>
    </source>
</evidence>
<dbReference type="PANTHER" id="PTHR35601:SF1">
    <property type="entry name" value="TOXIN RELE"/>
    <property type="match status" value="1"/>
</dbReference>
<accession>A0A837HMI4</accession>
<gene>
    <name evidence="3" type="ORF">UT27_C0011G0030</name>
</gene>
<dbReference type="Proteomes" id="UP000033998">
    <property type="component" value="Unassembled WGS sequence"/>
</dbReference>
<comment type="caution">
    <text evidence="3">The sequence shown here is derived from an EMBL/GenBank/DDBJ whole genome shotgun (WGS) entry which is preliminary data.</text>
</comment>
<keyword evidence="2" id="KW-1277">Toxin-antitoxin system</keyword>
<dbReference type="EMBL" id="LBWE01000011">
    <property type="protein sequence ID" value="KKR01145.1"/>
    <property type="molecule type" value="Genomic_DNA"/>
</dbReference>
<dbReference type="Gene3D" id="3.30.2310.20">
    <property type="entry name" value="RelE-like"/>
    <property type="match status" value="1"/>
</dbReference>
<dbReference type="InterPro" id="IPR035093">
    <property type="entry name" value="RelE/ParE_toxin_dom_sf"/>
</dbReference>
<evidence type="ECO:0000313" key="3">
    <source>
        <dbReference type="EMBL" id="KKR01145.1"/>
    </source>
</evidence>